<gene>
    <name evidence="9" type="ORF">JCM21738_2414</name>
</gene>
<comment type="caution">
    <text evidence="9">The sequence shown here is derived from an EMBL/GenBank/DDBJ whole genome shotgun (WGS) entry which is preliminary data.</text>
</comment>
<evidence type="ECO:0000256" key="7">
    <source>
        <dbReference type="ARBA" id="ARBA00023136"/>
    </source>
</evidence>
<dbReference type="PANTHER" id="PTHR30472">
    <property type="entry name" value="FERRIC ENTEROBACTIN TRANSPORT SYSTEM PERMEASE PROTEIN"/>
    <property type="match status" value="1"/>
</dbReference>
<keyword evidence="7 8" id="KW-0472">Membrane</keyword>
<dbReference type="PANTHER" id="PTHR30472:SF25">
    <property type="entry name" value="ABC TRANSPORTER PERMEASE PROTEIN MJ0876-RELATED"/>
    <property type="match status" value="1"/>
</dbReference>
<proteinExistence type="inferred from homology"/>
<dbReference type="Gene3D" id="1.10.3470.10">
    <property type="entry name" value="ABC transporter involved in vitamin B12 uptake, BtuC"/>
    <property type="match status" value="1"/>
</dbReference>
<dbReference type="GO" id="GO:0022857">
    <property type="term" value="F:transmembrane transporter activity"/>
    <property type="evidence" value="ECO:0007669"/>
    <property type="project" value="InterPro"/>
</dbReference>
<feature type="transmembrane region" description="Helical" evidence="8">
    <location>
        <begin position="133"/>
        <end position="154"/>
    </location>
</feature>
<dbReference type="AlphaFoldDB" id="W4RN88"/>
<feature type="transmembrane region" description="Helical" evidence="8">
    <location>
        <begin position="73"/>
        <end position="93"/>
    </location>
</feature>
<feature type="transmembrane region" description="Helical" evidence="8">
    <location>
        <begin position="15"/>
        <end position="34"/>
    </location>
</feature>
<dbReference type="GO" id="GO:0033214">
    <property type="term" value="P:siderophore-iron import into cell"/>
    <property type="evidence" value="ECO:0007669"/>
    <property type="project" value="TreeGrafter"/>
</dbReference>
<dbReference type="GO" id="GO:0005886">
    <property type="term" value="C:plasma membrane"/>
    <property type="evidence" value="ECO:0007669"/>
    <property type="project" value="UniProtKB-SubCell"/>
</dbReference>
<organism evidence="9 10">
    <name type="scientific">Mesobacillus boroniphilus JCM 21738</name>
    <dbReference type="NCBI Taxonomy" id="1294265"/>
    <lineage>
        <taxon>Bacteria</taxon>
        <taxon>Bacillati</taxon>
        <taxon>Bacillota</taxon>
        <taxon>Bacilli</taxon>
        <taxon>Bacillales</taxon>
        <taxon>Bacillaceae</taxon>
        <taxon>Mesobacillus</taxon>
    </lineage>
</organism>
<comment type="subcellular location">
    <subcellularLocation>
        <location evidence="1">Cell membrane</location>
        <topology evidence="1">Multi-pass membrane protein</topology>
    </subcellularLocation>
</comment>
<keyword evidence="4" id="KW-1003">Cell membrane</keyword>
<evidence type="ECO:0000256" key="8">
    <source>
        <dbReference type="SAM" id="Phobius"/>
    </source>
</evidence>
<protein>
    <submittedName>
        <fullName evidence="9">Vitamin B12 ABC transporter</fullName>
    </submittedName>
</protein>
<reference evidence="9 10" key="1">
    <citation type="submission" date="2013-12" db="EMBL/GenBank/DDBJ databases">
        <title>NBRP : Genome information of microbial organism related human and environment.</title>
        <authorList>
            <person name="Hattori M."/>
            <person name="Oshima K."/>
            <person name="Inaba H."/>
            <person name="Suda W."/>
            <person name="Sakamoto M."/>
            <person name="Iino T."/>
            <person name="Kitahara M."/>
            <person name="Oshida Y."/>
            <person name="Iida T."/>
            <person name="Kudo T."/>
            <person name="Itoh T."/>
            <person name="Ahmed I."/>
            <person name="Ohkuma M."/>
        </authorList>
    </citation>
    <scope>NUCLEOTIDE SEQUENCE [LARGE SCALE GENOMIC DNA]</scope>
    <source>
        <strain evidence="9 10">JCM 21738</strain>
    </source>
</reference>
<keyword evidence="6 8" id="KW-1133">Transmembrane helix</keyword>
<evidence type="ECO:0000313" key="10">
    <source>
        <dbReference type="Proteomes" id="UP000018949"/>
    </source>
</evidence>
<keyword evidence="3" id="KW-0813">Transport</keyword>
<comment type="similarity">
    <text evidence="2">Belongs to the binding-protein-dependent transport system permease family. FecCD subfamily.</text>
</comment>
<keyword evidence="10" id="KW-1185">Reference proteome</keyword>
<evidence type="ECO:0000256" key="5">
    <source>
        <dbReference type="ARBA" id="ARBA00022692"/>
    </source>
</evidence>
<accession>W4RN88</accession>
<dbReference type="Pfam" id="PF01032">
    <property type="entry name" value="FecCD"/>
    <property type="match status" value="1"/>
</dbReference>
<dbReference type="Proteomes" id="UP000018949">
    <property type="component" value="Unassembled WGS sequence"/>
</dbReference>
<sequence>MQKPFIRTFLNNKGLAYIISTAFLIISMLLGISIGTVSIPVPAIIEIIGAEIFRFQGEGIDSMHESIVMDIRLPRVLLAGLVGASLAIAGAAFQGLLRNPLADPYTLGISSGASIGAVITLFFGISLPLVGAFTLPVLSILFAFATVLFVLFFARRVDRLLRLRRLY</sequence>
<evidence type="ECO:0000256" key="1">
    <source>
        <dbReference type="ARBA" id="ARBA00004651"/>
    </source>
</evidence>
<evidence type="ECO:0000256" key="4">
    <source>
        <dbReference type="ARBA" id="ARBA00022475"/>
    </source>
</evidence>
<keyword evidence="5 8" id="KW-0812">Transmembrane</keyword>
<dbReference type="InterPro" id="IPR037294">
    <property type="entry name" value="ABC_BtuC-like"/>
</dbReference>
<dbReference type="InterPro" id="IPR000522">
    <property type="entry name" value="ABC_transptr_permease_BtuC"/>
</dbReference>
<name>W4RN88_9BACI</name>
<dbReference type="eggNOG" id="COG0609">
    <property type="taxonomic scope" value="Bacteria"/>
</dbReference>
<evidence type="ECO:0000313" key="9">
    <source>
        <dbReference type="EMBL" id="GAE45592.1"/>
    </source>
</evidence>
<evidence type="ECO:0000256" key="2">
    <source>
        <dbReference type="ARBA" id="ARBA00007935"/>
    </source>
</evidence>
<dbReference type="SUPFAM" id="SSF81345">
    <property type="entry name" value="ABC transporter involved in vitamin B12 uptake, BtuC"/>
    <property type="match status" value="1"/>
</dbReference>
<feature type="transmembrane region" description="Helical" evidence="8">
    <location>
        <begin position="105"/>
        <end position="127"/>
    </location>
</feature>
<evidence type="ECO:0000256" key="6">
    <source>
        <dbReference type="ARBA" id="ARBA00022989"/>
    </source>
</evidence>
<evidence type="ECO:0000256" key="3">
    <source>
        <dbReference type="ARBA" id="ARBA00022448"/>
    </source>
</evidence>
<dbReference type="EMBL" id="BAUW01000025">
    <property type="protein sequence ID" value="GAE45592.1"/>
    <property type="molecule type" value="Genomic_DNA"/>
</dbReference>